<organism evidence="1 2">
    <name type="scientific">Scutellospora calospora</name>
    <dbReference type="NCBI Taxonomy" id="85575"/>
    <lineage>
        <taxon>Eukaryota</taxon>
        <taxon>Fungi</taxon>
        <taxon>Fungi incertae sedis</taxon>
        <taxon>Mucoromycota</taxon>
        <taxon>Glomeromycotina</taxon>
        <taxon>Glomeromycetes</taxon>
        <taxon>Diversisporales</taxon>
        <taxon>Gigasporaceae</taxon>
        <taxon>Scutellospora</taxon>
    </lineage>
</organism>
<accession>A0ACA9PHL2</accession>
<name>A0ACA9PHL2_9GLOM</name>
<feature type="non-terminal residue" evidence="1">
    <location>
        <position position="68"/>
    </location>
</feature>
<gene>
    <name evidence="1" type="ORF">SCALOS_LOCUS10832</name>
</gene>
<feature type="non-terminal residue" evidence="1">
    <location>
        <position position="1"/>
    </location>
</feature>
<evidence type="ECO:0000313" key="2">
    <source>
        <dbReference type="Proteomes" id="UP000789860"/>
    </source>
</evidence>
<evidence type="ECO:0000313" key="1">
    <source>
        <dbReference type="EMBL" id="CAG8710079.1"/>
    </source>
</evidence>
<dbReference type="EMBL" id="CAJVPM010042790">
    <property type="protein sequence ID" value="CAG8710079.1"/>
    <property type="molecule type" value="Genomic_DNA"/>
</dbReference>
<proteinExistence type="predicted"/>
<sequence>PPKRIKINEESIPKEKDVPNIIPESYSSQNSNSKESSSLSKVNDSKESSSSSKVNDSKESSSSSKVND</sequence>
<reference evidence="1" key="1">
    <citation type="submission" date="2021-06" db="EMBL/GenBank/DDBJ databases">
        <authorList>
            <person name="Kallberg Y."/>
            <person name="Tangrot J."/>
            <person name="Rosling A."/>
        </authorList>
    </citation>
    <scope>NUCLEOTIDE SEQUENCE</scope>
    <source>
        <strain evidence="1">AU212A</strain>
    </source>
</reference>
<keyword evidence="2" id="KW-1185">Reference proteome</keyword>
<dbReference type="Proteomes" id="UP000789860">
    <property type="component" value="Unassembled WGS sequence"/>
</dbReference>
<protein>
    <submittedName>
        <fullName evidence="1">4988_t:CDS:1</fullName>
    </submittedName>
</protein>
<comment type="caution">
    <text evidence="1">The sequence shown here is derived from an EMBL/GenBank/DDBJ whole genome shotgun (WGS) entry which is preliminary data.</text>
</comment>